<dbReference type="InterPro" id="IPR005116">
    <property type="entry name" value="Transp-assoc_OB_typ1"/>
</dbReference>
<dbReference type="NCBIfam" id="TIGR00638">
    <property type="entry name" value="Mop"/>
    <property type="match status" value="1"/>
</dbReference>
<dbReference type="AlphaFoldDB" id="A0A1M7FWW8"/>
<dbReference type="RefSeq" id="WP_149779514.1">
    <property type="nucleotide sequence ID" value="NZ_FRCB01000004.1"/>
</dbReference>
<dbReference type="Pfam" id="PF03459">
    <property type="entry name" value="TOBE"/>
    <property type="match status" value="1"/>
</dbReference>
<dbReference type="InterPro" id="IPR008995">
    <property type="entry name" value="Mo/tungstate-bd_C_term_dom"/>
</dbReference>
<evidence type="ECO:0000313" key="5">
    <source>
        <dbReference type="Proteomes" id="UP000322545"/>
    </source>
</evidence>
<evidence type="ECO:0000256" key="2">
    <source>
        <dbReference type="PROSITE-ProRule" id="PRU01213"/>
    </source>
</evidence>
<dbReference type="Proteomes" id="UP000322545">
    <property type="component" value="Unassembled WGS sequence"/>
</dbReference>
<protein>
    <submittedName>
        <fullName evidence="4">Molybdenum-pterin binding domain-containing protein</fullName>
    </submittedName>
</protein>
<evidence type="ECO:0000259" key="3">
    <source>
        <dbReference type="PROSITE" id="PS51866"/>
    </source>
</evidence>
<dbReference type="GO" id="GO:0015689">
    <property type="term" value="P:molybdate ion transport"/>
    <property type="evidence" value="ECO:0007669"/>
    <property type="project" value="InterPro"/>
</dbReference>
<evidence type="ECO:0000256" key="1">
    <source>
        <dbReference type="ARBA" id="ARBA00022505"/>
    </source>
</evidence>
<dbReference type="PROSITE" id="PS51866">
    <property type="entry name" value="MOP"/>
    <property type="match status" value="1"/>
</dbReference>
<name>A0A1M7FWW8_9RHOB</name>
<dbReference type="EMBL" id="FRCB01000004">
    <property type="protein sequence ID" value="SHM08415.1"/>
    <property type="molecule type" value="Genomic_DNA"/>
</dbReference>
<dbReference type="SUPFAM" id="SSF50331">
    <property type="entry name" value="MOP-like"/>
    <property type="match status" value="1"/>
</dbReference>
<accession>A0A1M7FWW8</accession>
<dbReference type="Gene3D" id="2.40.50.100">
    <property type="match status" value="1"/>
</dbReference>
<keyword evidence="1 2" id="KW-0500">Molybdenum</keyword>
<sequence>MKLSARNTLKGTVTTIEKGAVNSTVQLDIGGGNTITAMITNASVEELGLATGKTAYAVIKASEVIVGTD</sequence>
<proteinExistence type="predicted"/>
<keyword evidence="5" id="KW-1185">Reference proteome</keyword>
<gene>
    <name evidence="4" type="ORF">SAMN05443432_104353</name>
</gene>
<evidence type="ECO:0000313" key="4">
    <source>
        <dbReference type="EMBL" id="SHM08415.1"/>
    </source>
</evidence>
<feature type="domain" description="Mop" evidence="3">
    <location>
        <begin position="2"/>
        <end position="68"/>
    </location>
</feature>
<organism evidence="4 5">
    <name type="scientific">Roseovarius litoreus</name>
    <dbReference type="NCBI Taxonomy" id="1155722"/>
    <lineage>
        <taxon>Bacteria</taxon>
        <taxon>Pseudomonadati</taxon>
        <taxon>Pseudomonadota</taxon>
        <taxon>Alphaproteobacteria</taxon>
        <taxon>Rhodobacterales</taxon>
        <taxon>Roseobacteraceae</taxon>
        <taxon>Roseovarius</taxon>
    </lineage>
</organism>
<dbReference type="InterPro" id="IPR004606">
    <property type="entry name" value="Mop_domain"/>
</dbReference>
<reference evidence="4 5" key="1">
    <citation type="submission" date="2016-11" db="EMBL/GenBank/DDBJ databases">
        <authorList>
            <person name="Varghese N."/>
            <person name="Submissions S."/>
        </authorList>
    </citation>
    <scope>NUCLEOTIDE SEQUENCE [LARGE SCALE GENOMIC DNA]</scope>
    <source>
        <strain evidence="4 5">DSM 28249</strain>
    </source>
</reference>